<dbReference type="Pfam" id="PF13567">
    <property type="entry name" value="DUF4131"/>
    <property type="match status" value="1"/>
</dbReference>
<name>A0A261VPX2_9BORD</name>
<protein>
    <submittedName>
        <fullName evidence="8">DNA internalization-related competence protein ComEC/Rec2</fullName>
    </submittedName>
</protein>
<dbReference type="Pfam" id="PF00753">
    <property type="entry name" value="Lactamase_B"/>
    <property type="match status" value="1"/>
</dbReference>
<evidence type="ECO:0000259" key="7">
    <source>
        <dbReference type="SMART" id="SM00849"/>
    </source>
</evidence>
<keyword evidence="5 6" id="KW-0472">Membrane</keyword>
<dbReference type="Gene3D" id="3.60.15.10">
    <property type="entry name" value="Ribonuclease Z/Hydroxyacylglutathione hydrolase-like"/>
    <property type="match status" value="1"/>
</dbReference>
<dbReference type="AlphaFoldDB" id="A0A261VPX2"/>
<dbReference type="InterPro" id="IPR052159">
    <property type="entry name" value="Competence_DNA_uptake"/>
</dbReference>
<evidence type="ECO:0000256" key="5">
    <source>
        <dbReference type="ARBA" id="ARBA00023136"/>
    </source>
</evidence>
<keyword evidence="4 6" id="KW-1133">Transmembrane helix</keyword>
<dbReference type="CDD" id="cd07731">
    <property type="entry name" value="ComA-like_MBL-fold"/>
    <property type="match status" value="1"/>
</dbReference>
<dbReference type="Proteomes" id="UP000215633">
    <property type="component" value="Unassembled WGS sequence"/>
</dbReference>
<dbReference type="InterPro" id="IPR004797">
    <property type="entry name" value="Competence_ComEC/Rec2"/>
</dbReference>
<dbReference type="InterPro" id="IPR004477">
    <property type="entry name" value="ComEC_N"/>
</dbReference>
<feature type="transmembrane region" description="Helical" evidence="6">
    <location>
        <begin position="51"/>
        <end position="70"/>
    </location>
</feature>
<dbReference type="InterPro" id="IPR025405">
    <property type="entry name" value="DUF4131"/>
</dbReference>
<feature type="transmembrane region" description="Helical" evidence="6">
    <location>
        <begin position="457"/>
        <end position="480"/>
    </location>
</feature>
<proteinExistence type="predicted"/>
<evidence type="ECO:0000256" key="2">
    <source>
        <dbReference type="ARBA" id="ARBA00022475"/>
    </source>
</evidence>
<dbReference type="GO" id="GO:0030420">
    <property type="term" value="P:establishment of competence for transformation"/>
    <property type="evidence" value="ECO:0007669"/>
    <property type="project" value="InterPro"/>
</dbReference>
<feature type="transmembrane region" description="Helical" evidence="6">
    <location>
        <begin position="320"/>
        <end position="341"/>
    </location>
</feature>
<evidence type="ECO:0000256" key="4">
    <source>
        <dbReference type="ARBA" id="ARBA00022989"/>
    </source>
</evidence>
<feature type="transmembrane region" description="Helical" evidence="6">
    <location>
        <begin position="347"/>
        <end position="363"/>
    </location>
</feature>
<dbReference type="SUPFAM" id="SSF56281">
    <property type="entry name" value="Metallo-hydrolase/oxidoreductase"/>
    <property type="match status" value="1"/>
</dbReference>
<evidence type="ECO:0000313" key="8">
    <source>
        <dbReference type="EMBL" id="OZI76168.1"/>
    </source>
</evidence>
<evidence type="ECO:0000256" key="6">
    <source>
        <dbReference type="SAM" id="Phobius"/>
    </source>
</evidence>
<dbReference type="NCBIfam" id="TIGR00361">
    <property type="entry name" value="ComEC_Rec2"/>
    <property type="match status" value="1"/>
</dbReference>
<dbReference type="PANTHER" id="PTHR30619">
    <property type="entry name" value="DNA INTERNALIZATION/COMPETENCE PROTEIN COMEC/REC2"/>
    <property type="match status" value="1"/>
</dbReference>
<feature type="domain" description="Metallo-beta-lactamase" evidence="7">
    <location>
        <begin position="577"/>
        <end position="777"/>
    </location>
</feature>
<keyword evidence="9" id="KW-1185">Reference proteome</keyword>
<comment type="subcellular location">
    <subcellularLocation>
        <location evidence="1">Cell membrane</location>
        <topology evidence="1">Multi-pass membrane protein</topology>
    </subcellularLocation>
</comment>
<dbReference type="PANTHER" id="PTHR30619:SF1">
    <property type="entry name" value="RECOMBINATION PROTEIN 2"/>
    <property type="match status" value="1"/>
</dbReference>
<dbReference type="EMBL" id="NEVT01000006">
    <property type="protein sequence ID" value="OZI76168.1"/>
    <property type="molecule type" value="Genomic_DNA"/>
</dbReference>
<feature type="transmembrane region" description="Helical" evidence="6">
    <location>
        <begin position="25"/>
        <end position="45"/>
    </location>
</feature>
<dbReference type="SMART" id="SM00849">
    <property type="entry name" value="Lactamase_B"/>
    <property type="match status" value="1"/>
</dbReference>
<dbReference type="InterPro" id="IPR036866">
    <property type="entry name" value="RibonucZ/Hydroxyglut_hydro"/>
</dbReference>
<dbReference type="InterPro" id="IPR035681">
    <property type="entry name" value="ComA-like_MBL"/>
</dbReference>
<keyword evidence="3 6" id="KW-0812">Transmembrane</keyword>
<organism evidence="8 9">
    <name type="scientific">Bordetella genomosp. 2</name>
    <dbReference type="NCBI Taxonomy" id="1983456"/>
    <lineage>
        <taxon>Bacteria</taxon>
        <taxon>Pseudomonadati</taxon>
        <taxon>Pseudomonadota</taxon>
        <taxon>Betaproteobacteria</taxon>
        <taxon>Burkholderiales</taxon>
        <taxon>Alcaligenaceae</taxon>
        <taxon>Bordetella</taxon>
    </lineage>
</organism>
<sequence length="834" mass="88218">MGDSIHSPDPGAYRVLRCALWEKSIVGRLFLLAIVAGTATVQHLPALPEPGAWLLAWLLAALACAAVLLLRGRGWSWARRVAATWLGLSLGISCAVWQAQERLADALAARHHDAVSRLVVRVADLPQGDGSQWRFLADTMPDRPAGIPARLAVSWRPAPGAGASLPELEPGQVWQMALVLRRPYGLRNRDGYDAEGRAFALGIRATATVRGTPRLLEGPARFDVGIWIERIRHRVRAGMRRALGERRYAPVLIALAMGDQAGVAREDWRLFNRSGITHLVSISGMHVTLIAGLGAMLAAALWRRARWRGASLAEYLPAQVAGAAAALGVALLYCLLAGWGVPARRTFFMLAVVALAAMARLPLSPSRVLALAAAAVVLLDPWATLAPGFWLSFGAVAILLRAAAPAAAGMAAPGWRIRLRGVLAEFGRVQTAITLGLVPLLAHLLNQVSLGSPLANAIAIPVVSFVVTPLALLCAALGALPGFDWAARAAGWLGHAVFDWTMLPVGWIGASRWAVLDVAAAPWPLLALAALGVAWALQPPGWPARAAGWLLMLPLLCWRPERPAPGFWSLAALDVGQGGAVLVETATQAWLFDTGPRHGEAADAGERVVAPYLRARGHRRLDGLVVSHADLDHAGGLASVLAALPVDVSYASFDLPALLRKQGGDAAAAPLPRSVRRCEAGLAWQADGVRFAFLHPPAESAARPGRGNADSCVLLIEGHAHAALLPGDIGAAQERRLAPDLPRIDVVMAPHHGSATSSSAALVAAAGARHAIAQAGYLNRFRHPAASVEARWRQAGAAFWRTDRDGAVLAVSGVAGLQVRAQRAARRYWHAAAP</sequence>
<gene>
    <name evidence="8" type="ORF">CAL24_13445</name>
</gene>
<comment type="caution">
    <text evidence="8">The sequence shown here is derived from an EMBL/GenBank/DDBJ whole genome shotgun (WGS) entry which is preliminary data.</text>
</comment>
<evidence type="ECO:0000256" key="3">
    <source>
        <dbReference type="ARBA" id="ARBA00022692"/>
    </source>
</evidence>
<dbReference type="InterPro" id="IPR001279">
    <property type="entry name" value="Metallo-B-lactamas"/>
</dbReference>
<feature type="transmembrane region" description="Helical" evidence="6">
    <location>
        <begin position="276"/>
        <end position="299"/>
    </location>
</feature>
<dbReference type="GO" id="GO:0005886">
    <property type="term" value="C:plasma membrane"/>
    <property type="evidence" value="ECO:0007669"/>
    <property type="project" value="UniProtKB-SubCell"/>
</dbReference>
<evidence type="ECO:0000313" key="9">
    <source>
        <dbReference type="Proteomes" id="UP000215633"/>
    </source>
</evidence>
<keyword evidence="2" id="KW-1003">Cell membrane</keyword>
<evidence type="ECO:0000256" key="1">
    <source>
        <dbReference type="ARBA" id="ARBA00004651"/>
    </source>
</evidence>
<reference evidence="9" key="1">
    <citation type="submission" date="2017-05" db="EMBL/GenBank/DDBJ databases">
        <title>Complete and WGS of Bordetella genogroups.</title>
        <authorList>
            <person name="Spilker T."/>
            <person name="Lipuma J."/>
        </authorList>
    </citation>
    <scope>NUCLEOTIDE SEQUENCE [LARGE SCALE GENOMIC DNA]</scope>
    <source>
        <strain evidence="9">AU8256</strain>
    </source>
</reference>
<feature type="transmembrane region" description="Helical" evidence="6">
    <location>
        <begin position="520"/>
        <end position="537"/>
    </location>
</feature>
<feature type="transmembrane region" description="Helical" evidence="6">
    <location>
        <begin position="426"/>
        <end position="445"/>
    </location>
</feature>
<accession>A0A261VPX2</accession>
<dbReference type="NCBIfam" id="TIGR00360">
    <property type="entry name" value="ComEC_N-term"/>
    <property type="match status" value="1"/>
</dbReference>
<dbReference type="Pfam" id="PF03772">
    <property type="entry name" value="Competence"/>
    <property type="match status" value="1"/>
</dbReference>
<dbReference type="RefSeq" id="WP_094806949.1">
    <property type="nucleotide sequence ID" value="NZ_NEVT01000006.1"/>
</dbReference>